<evidence type="ECO:0000256" key="4">
    <source>
        <dbReference type="RuleBase" id="RU365068"/>
    </source>
</evidence>
<organism evidence="6 7">
    <name type="scientific">Iphiclides podalirius</name>
    <name type="common">scarce swallowtail</name>
    <dbReference type="NCBI Taxonomy" id="110791"/>
    <lineage>
        <taxon>Eukaryota</taxon>
        <taxon>Metazoa</taxon>
        <taxon>Ecdysozoa</taxon>
        <taxon>Arthropoda</taxon>
        <taxon>Hexapoda</taxon>
        <taxon>Insecta</taxon>
        <taxon>Pterygota</taxon>
        <taxon>Neoptera</taxon>
        <taxon>Endopterygota</taxon>
        <taxon>Lepidoptera</taxon>
        <taxon>Glossata</taxon>
        <taxon>Ditrysia</taxon>
        <taxon>Papilionoidea</taxon>
        <taxon>Papilionidae</taxon>
        <taxon>Papilioninae</taxon>
        <taxon>Iphiclides</taxon>
    </lineage>
</organism>
<comment type="catalytic activity">
    <reaction evidence="4">
        <text>ATP + H2O = ADP + phosphate + H(+)</text>
        <dbReference type="Rhea" id="RHEA:13065"/>
        <dbReference type="ChEBI" id="CHEBI:15377"/>
        <dbReference type="ChEBI" id="CHEBI:15378"/>
        <dbReference type="ChEBI" id="CHEBI:30616"/>
        <dbReference type="ChEBI" id="CHEBI:43474"/>
        <dbReference type="ChEBI" id="CHEBI:456216"/>
        <dbReference type="EC" id="3.6.4.13"/>
    </reaction>
</comment>
<keyword evidence="7" id="KW-1185">Reference proteome</keyword>
<accession>A0ABN8IFM8</accession>
<name>A0ABN8IFM8_9NEOP</name>
<dbReference type="SUPFAM" id="SSF52540">
    <property type="entry name" value="P-loop containing nucleoside triphosphate hydrolases"/>
    <property type="match status" value="1"/>
</dbReference>
<reference evidence="6" key="1">
    <citation type="submission" date="2022-03" db="EMBL/GenBank/DDBJ databases">
        <authorList>
            <person name="Martin H S."/>
        </authorList>
    </citation>
    <scope>NUCLEOTIDE SEQUENCE</scope>
</reference>
<proteinExistence type="inferred from homology"/>
<comment type="similarity">
    <text evidence="4">Belongs to the DEAD box helicase family.</text>
</comment>
<dbReference type="InterPro" id="IPR011545">
    <property type="entry name" value="DEAD/DEAH_box_helicase_dom"/>
</dbReference>
<dbReference type="Proteomes" id="UP000837857">
    <property type="component" value="Chromosome 2"/>
</dbReference>
<protein>
    <recommendedName>
        <fullName evidence="4">ATP-dependent RNA helicase</fullName>
        <ecNumber evidence="4">3.6.4.13</ecNumber>
    </recommendedName>
</protein>
<feature type="non-terminal residue" evidence="6">
    <location>
        <position position="1"/>
    </location>
</feature>
<evidence type="ECO:0000256" key="1">
    <source>
        <dbReference type="ARBA" id="ARBA00022741"/>
    </source>
</evidence>
<keyword evidence="4" id="KW-0347">Helicase</keyword>
<dbReference type="PANTHER" id="PTHR24031">
    <property type="entry name" value="RNA HELICASE"/>
    <property type="match status" value="1"/>
</dbReference>
<keyword evidence="4" id="KW-0694">RNA-binding</keyword>
<evidence type="ECO:0000256" key="3">
    <source>
        <dbReference type="ARBA" id="ARBA00022840"/>
    </source>
</evidence>
<evidence type="ECO:0000313" key="6">
    <source>
        <dbReference type="EMBL" id="CAH2050247.1"/>
    </source>
</evidence>
<gene>
    <name evidence="6" type="ORF">IPOD504_LOCUS7332</name>
</gene>
<evidence type="ECO:0000259" key="5">
    <source>
        <dbReference type="Pfam" id="PF00270"/>
    </source>
</evidence>
<feature type="domain" description="DEAD/DEAH-box helicase" evidence="5">
    <location>
        <begin position="59"/>
        <end position="117"/>
    </location>
</feature>
<sequence>MDLFIINRYKGDDVDEDLIDRETKHLQELKQKIEERKKLQVKLQVPDTITLKQQDTAKKTRSGKTLTFVLPIIQILMDEIGHYTRALIVLPVQELALQVAKVCKKYCTNTGLRVALLMWFNTITSRTTTAYEIQ</sequence>
<comment type="domain">
    <text evidence="4">The Q motif is unique to and characteristic of the DEAD box family of RNA helicases and controls ATP binding and hydrolysis.</text>
</comment>
<keyword evidence="3 4" id="KW-0067">ATP-binding</keyword>
<dbReference type="InterPro" id="IPR027417">
    <property type="entry name" value="P-loop_NTPase"/>
</dbReference>
<keyword evidence="1 4" id="KW-0547">Nucleotide-binding</keyword>
<dbReference type="EMBL" id="OW152814">
    <property type="protein sequence ID" value="CAH2050247.1"/>
    <property type="molecule type" value="Genomic_DNA"/>
</dbReference>
<dbReference type="EC" id="3.6.4.13" evidence="4"/>
<dbReference type="Pfam" id="PF00270">
    <property type="entry name" value="DEAD"/>
    <property type="match status" value="1"/>
</dbReference>
<dbReference type="Gene3D" id="3.40.50.300">
    <property type="entry name" value="P-loop containing nucleotide triphosphate hydrolases"/>
    <property type="match status" value="1"/>
</dbReference>
<comment type="function">
    <text evidence="4">RNA helicase.</text>
</comment>
<keyword evidence="2 4" id="KW-0378">Hydrolase</keyword>
<evidence type="ECO:0000256" key="2">
    <source>
        <dbReference type="ARBA" id="ARBA00022801"/>
    </source>
</evidence>
<evidence type="ECO:0000313" key="7">
    <source>
        <dbReference type="Proteomes" id="UP000837857"/>
    </source>
</evidence>